<proteinExistence type="predicted"/>
<reference evidence="2 3" key="1">
    <citation type="submission" date="2016-10" db="EMBL/GenBank/DDBJ databases">
        <authorList>
            <person name="de Groot N.N."/>
        </authorList>
    </citation>
    <scope>NUCLEOTIDE SEQUENCE [LARGE SCALE GENOMIC DNA]</scope>
    <source>
        <strain evidence="2 3">CGMCC 1.10457</strain>
    </source>
</reference>
<evidence type="ECO:0000313" key="2">
    <source>
        <dbReference type="EMBL" id="SFR86448.1"/>
    </source>
</evidence>
<dbReference type="Gene3D" id="1.10.10.10">
    <property type="entry name" value="Winged helix-like DNA-binding domain superfamily/Winged helix DNA-binding domain"/>
    <property type="match status" value="1"/>
</dbReference>
<evidence type="ECO:0000259" key="1">
    <source>
        <dbReference type="Pfam" id="PF24035"/>
    </source>
</evidence>
<dbReference type="RefSeq" id="WP_089813063.1">
    <property type="nucleotide sequence ID" value="NZ_FOZK01000001.1"/>
</dbReference>
<organism evidence="2 3">
    <name type="scientific">Halomicrobium zhouii</name>
    <dbReference type="NCBI Taxonomy" id="767519"/>
    <lineage>
        <taxon>Archaea</taxon>
        <taxon>Methanobacteriati</taxon>
        <taxon>Methanobacteriota</taxon>
        <taxon>Stenosarchaea group</taxon>
        <taxon>Halobacteria</taxon>
        <taxon>Halobacteriales</taxon>
        <taxon>Haloarculaceae</taxon>
        <taxon>Halomicrobium</taxon>
    </lineage>
</organism>
<sequence length="110" mass="11956">MTADNTTVVARSHSAEDLDEVFDALAHRYRRAIIEVMEWGEPATLEDLVTLITDSDDSAAASDVRTALVHNHLPRLAEADVITYDAEARVAELDDAAAERSILAAIRGPN</sequence>
<keyword evidence="3" id="KW-1185">Reference proteome</keyword>
<dbReference type="InterPro" id="IPR055768">
    <property type="entry name" value="DUF7344"/>
</dbReference>
<dbReference type="EMBL" id="FOZK01000001">
    <property type="protein sequence ID" value="SFR86448.1"/>
    <property type="molecule type" value="Genomic_DNA"/>
</dbReference>
<protein>
    <recommendedName>
        <fullName evidence="1">DUF7344 domain-containing protein</fullName>
    </recommendedName>
</protein>
<dbReference type="InterPro" id="IPR036388">
    <property type="entry name" value="WH-like_DNA-bd_sf"/>
</dbReference>
<dbReference type="SUPFAM" id="SSF46785">
    <property type="entry name" value="Winged helix' DNA-binding domain"/>
    <property type="match status" value="1"/>
</dbReference>
<gene>
    <name evidence="2" type="ORF">SAMN05216559_0221</name>
</gene>
<feature type="domain" description="DUF7344" evidence="1">
    <location>
        <begin position="22"/>
        <end position="91"/>
    </location>
</feature>
<dbReference type="Pfam" id="PF24035">
    <property type="entry name" value="DUF7344"/>
    <property type="match status" value="1"/>
</dbReference>
<dbReference type="Proteomes" id="UP000199062">
    <property type="component" value="Unassembled WGS sequence"/>
</dbReference>
<accession>A0A1I6K5U5</accession>
<name>A0A1I6K5U5_9EURY</name>
<dbReference type="InterPro" id="IPR036390">
    <property type="entry name" value="WH_DNA-bd_sf"/>
</dbReference>
<dbReference type="AlphaFoldDB" id="A0A1I6K5U5"/>
<dbReference type="OrthoDB" id="21363at2157"/>
<evidence type="ECO:0000313" key="3">
    <source>
        <dbReference type="Proteomes" id="UP000199062"/>
    </source>
</evidence>